<keyword evidence="2" id="KW-0560">Oxidoreductase</keyword>
<keyword evidence="6" id="KW-0167">Capsid protein</keyword>
<feature type="domain" description="YjeF C-terminal" evidence="5">
    <location>
        <begin position="1"/>
        <end position="55"/>
    </location>
</feature>
<evidence type="ECO:0000256" key="1">
    <source>
        <dbReference type="ARBA" id="ARBA00022723"/>
    </source>
</evidence>
<keyword evidence="7" id="KW-1185">Reference proteome</keyword>
<dbReference type="GO" id="GO:0005507">
    <property type="term" value="F:copper ion binding"/>
    <property type="evidence" value="ECO:0007669"/>
    <property type="project" value="InterPro"/>
</dbReference>
<feature type="transmembrane region" description="Helical" evidence="4">
    <location>
        <begin position="6"/>
        <end position="23"/>
    </location>
</feature>
<dbReference type="GO" id="GO:0016491">
    <property type="term" value="F:oxidoreductase activity"/>
    <property type="evidence" value="ECO:0007669"/>
    <property type="project" value="UniProtKB-KW"/>
</dbReference>
<dbReference type="Pfam" id="PF07731">
    <property type="entry name" value="Cu-oxidase_2"/>
    <property type="match status" value="1"/>
</dbReference>
<feature type="transmembrane region" description="Helical" evidence="4">
    <location>
        <begin position="157"/>
        <end position="178"/>
    </location>
</feature>
<dbReference type="OrthoDB" id="345021at2"/>
<organism evidence="6 7">
    <name type="scientific">Micromonospora cremea</name>
    <dbReference type="NCBI Taxonomy" id="709881"/>
    <lineage>
        <taxon>Bacteria</taxon>
        <taxon>Bacillati</taxon>
        <taxon>Actinomycetota</taxon>
        <taxon>Actinomycetes</taxon>
        <taxon>Micromonosporales</taxon>
        <taxon>Micromonosporaceae</taxon>
        <taxon>Micromonospora</taxon>
    </lineage>
</organism>
<dbReference type="CDD" id="cd04202">
    <property type="entry name" value="CuRO_D2_2dMcoN_like"/>
    <property type="match status" value="1"/>
</dbReference>
<dbReference type="InterPro" id="IPR000631">
    <property type="entry name" value="CARKD"/>
</dbReference>
<proteinExistence type="predicted"/>
<keyword evidence="3" id="KW-0186">Copper</keyword>
<evidence type="ECO:0000256" key="2">
    <source>
        <dbReference type="ARBA" id="ARBA00023002"/>
    </source>
</evidence>
<dbReference type="InterPro" id="IPR011706">
    <property type="entry name" value="Cu-oxidase_C"/>
</dbReference>
<keyword evidence="4" id="KW-0472">Membrane</keyword>
<dbReference type="PROSITE" id="PS51383">
    <property type="entry name" value="YJEF_C_3"/>
    <property type="match status" value="1"/>
</dbReference>
<dbReference type="InterPro" id="IPR011707">
    <property type="entry name" value="Cu-oxidase-like_N"/>
</dbReference>
<dbReference type="InterPro" id="IPR008972">
    <property type="entry name" value="Cupredoxin"/>
</dbReference>
<dbReference type="AlphaFoldDB" id="A0A1N5V9S9"/>
<feature type="transmembrane region" description="Helical" evidence="4">
    <location>
        <begin position="69"/>
        <end position="88"/>
    </location>
</feature>
<dbReference type="Pfam" id="PF07732">
    <property type="entry name" value="Cu-oxidase_3"/>
    <property type="match status" value="1"/>
</dbReference>
<feature type="transmembrane region" description="Helical" evidence="4">
    <location>
        <begin position="100"/>
        <end position="120"/>
    </location>
</feature>
<reference evidence="7" key="1">
    <citation type="submission" date="2016-12" db="EMBL/GenBank/DDBJ databases">
        <authorList>
            <person name="Varghese N."/>
            <person name="Submissions S."/>
        </authorList>
    </citation>
    <scope>NUCLEOTIDE SEQUENCE [LARGE SCALE GENOMIC DNA]</scope>
    <source>
        <strain evidence="7">DSM 45599</strain>
    </source>
</reference>
<evidence type="ECO:0000313" key="6">
    <source>
        <dbReference type="EMBL" id="SIM69298.1"/>
    </source>
</evidence>
<dbReference type="STRING" id="709881.SAMN04489832_1445"/>
<dbReference type="PROSITE" id="PS00080">
    <property type="entry name" value="MULTICOPPER_OXIDASE2"/>
    <property type="match status" value="1"/>
</dbReference>
<dbReference type="GO" id="GO:0051301">
    <property type="term" value="P:cell division"/>
    <property type="evidence" value="ECO:0007669"/>
    <property type="project" value="UniProtKB-KW"/>
</dbReference>
<keyword evidence="4" id="KW-1133">Transmembrane helix</keyword>
<dbReference type="InterPro" id="IPR002355">
    <property type="entry name" value="Cu_oxidase_Cu_BS"/>
</dbReference>
<feature type="transmembrane region" description="Helical" evidence="4">
    <location>
        <begin position="35"/>
        <end position="57"/>
    </location>
</feature>
<evidence type="ECO:0000256" key="3">
    <source>
        <dbReference type="ARBA" id="ARBA00023008"/>
    </source>
</evidence>
<feature type="transmembrane region" description="Helical" evidence="4">
    <location>
        <begin position="126"/>
        <end position="145"/>
    </location>
</feature>
<dbReference type="InterPro" id="IPR045087">
    <property type="entry name" value="Cu-oxidase_fam"/>
</dbReference>
<dbReference type="GO" id="GO:0016836">
    <property type="term" value="F:hydro-lyase activity"/>
    <property type="evidence" value="ECO:0007669"/>
    <property type="project" value="InterPro"/>
</dbReference>
<dbReference type="RefSeq" id="WP_074309806.1">
    <property type="nucleotide sequence ID" value="NZ_FSQT01000001.1"/>
</dbReference>
<keyword evidence="6" id="KW-0946">Virion</keyword>
<name>A0A1N5V9S9_9ACTN</name>
<gene>
    <name evidence="6" type="ORF">SAMN04489832_1445</name>
</gene>
<keyword evidence="4" id="KW-0812">Transmembrane</keyword>
<keyword evidence="1" id="KW-0479">Metal-binding</keyword>
<protein>
    <submittedName>
        <fullName evidence="6">Multicopper oxidase with three cupredoxin domains (Includes cell division protein FtsP and spore coat protein CotA)</fullName>
    </submittedName>
</protein>
<dbReference type="PANTHER" id="PTHR11709:SF394">
    <property type="entry name" value="FI03373P-RELATED"/>
    <property type="match status" value="1"/>
</dbReference>
<sequence>MTTGSLLAVDLVIAVLAAAAWLGGGAASAARRRPLALGLAAFALLATLARAFTIIALARAGWWFAGEKVLIAAPLSLAAVVVAGPRLLRAPGDIRSVAVPLLFAGYAQSGALLVTLLYGYPASAGVGLLAVAGVVAATALSWRVLGARPSRMVSRAALVVAVAALLTGTGLAVAPGAASGVPHDHDYPLARTADEPTRRFALTAGTATVSVSGRDVEAWAFNAQVPGPELTATAGDVLEVTLRNRDIARGVTLHWHGYDVPNSQDGVPGVTQAAVLPGQEFVYRFRADQVGTYWYHTHAVSDVGVRMGLYGVLVVRPAPVTGVDVTVPVHTLSGLPLPEPKVEPVEADVPVRLRLINTDSTTHRYALAGTPFRVAAIDGYDLQGPAPLVDTAVLIPAGGRYDLVFTAPPTPVALFVDGRAVYSTGPVSAATGAWPVLDPLTYGVGSPVPWSRVDRTFTLVLDRGLDLHGLLPRYAHTVNGAADPDIPSQVVRLGDIVKFTIVNRSQIVHPWHLHGHHVLVLSRNGEPATGSPLWLDSFDVRPGDVWEVAFRADNPGTWANHCHNLAHADAGMTLHLMYS</sequence>
<keyword evidence="6" id="KW-0131">Cell cycle</keyword>
<keyword evidence="6" id="KW-0132">Cell division</keyword>
<evidence type="ECO:0000313" key="7">
    <source>
        <dbReference type="Proteomes" id="UP000185124"/>
    </source>
</evidence>
<accession>A0A1N5V9S9</accession>
<dbReference type="Proteomes" id="UP000185124">
    <property type="component" value="Unassembled WGS sequence"/>
</dbReference>
<evidence type="ECO:0000256" key="4">
    <source>
        <dbReference type="SAM" id="Phobius"/>
    </source>
</evidence>
<dbReference type="SUPFAM" id="SSF49503">
    <property type="entry name" value="Cupredoxins"/>
    <property type="match status" value="3"/>
</dbReference>
<dbReference type="PANTHER" id="PTHR11709">
    <property type="entry name" value="MULTI-COPPER OXIDASE"/>
    <property type="match status" value="1"/>
</dbReference>
<dbReference type="EMBL" id="FSQT01000001">
    <property type="protein sequence ID" value="SIM69298.1"/>
    <property type="molecule type" value="Genomic_DNA"/>
</dbReference>
<evidence type="ECO:0000259" key="5">
    <source>
        <dbReference type="PROSITE" id="PS51383"/>
    </source>
</evidence>
<dbReference type="Gene3D" id="2.60.40.420">
    <property type="entry name" value="Cupredoxins - blue copper proteins"/>
    <property type="match status" value="3"/>
</dbReference>